<dbReference type="Pfam" id="PF00400">
    <property type="entry name" value="WD40"/>
    <property type="match status" value="2"/>
</dbReference>
<dbReference type="InterPro" id="IPR001680">
    <property type="entry name" value="WD40_rpt"/>
</dbReference>
<sequence length="199" mass="22031">MSLHSVSALRNSRAYLSSFPRYQSLSETHGCPLLRHRYLSDQFAGSVGLHRRDLLGHYGCVNAIEFSNNGGEFIVSGGDDRRVMVWNVEKCVYGTSNDSVALRHEFETGETVGMYYHDDPVYGLNVHPEDSDVFVTASDDGRVSLWDIRASSSSGSQTCIARRESAFHAAVFNPVDSNVIATANSRKGVQLWDVRVPGR</sequence>
<keyword evidence="2" id="KW-0677">Repeat</keyword>
<dbReference type="GO" id="GO:0045717">
    <property type="term" value="P:negative regulation of fatty acid biosynthetic process"/>
    <property type="evidence" value="ECO:0007669"/>
    <property type="project" value="TreeGrafter"/>
</dbReference>
<dbReference type="GO" id="GO:0005737">
    <property type="term" value="C:cytoplasm"/>
    <property type="evidence" value="ECO:0007669"/>
    <property type="project" value="TreeGrafter"/>
</dbReference>
<dbReference type="PANTHER" id="PTHR15574:SF43">
    <property type="entry name" value="DDB1- AND CUL4-ASSOCIATED FACTOR 5"/>
    <property type="match status" value="1"/>
</dbReference>
<dbReference type="InterPro" id="IPR036322">
    <property type="entry name" value="WD40_repeat_dom_sf"/>
</dbReference>
<dbReference type="PROSITE" id="PS50294">
    <property type="entry name" value="WD_REPEATS_REGION"/>
    <property type="match status" value="2"/>
</dbReference>
<evidence type="ECO:0000256" key="2">
    <source>
        <dbReference type="ARBA" id="ARBA00022737"/>
    </source>
</evidence>
<dbReference type="SMART" id="SM00320">
    <property type="entry name" value="WD40"/>
    <property type="match status" value="3"/>
</dbReference>
<name>A0AAD9Q411_ACRCE</name>
<comment type="caution">
    <text evidence="4">The sequence shown here is derived from an EMBL/GenBank/DDBJ whole genome shotgun (WGS) entry which is preliminary data.</text>
</comment>
<dbReference type="Proteomes" id="UP001249851">
    <property type="component" value="Unassembled WGS sequence"/>
</dbReference>
<protein>
    <submittedName>
        <fullName evidence="4">DDB1- and CUL4-associated factor 5</fullName>
    </submittedName>
</protein>
<dbReference type="PROSITE" id="PS00678">
    <property type="entry name" value="WD_REPEATS_1"/>
    <property type="match status" value="1"/>
</dbReference>
<dbReference type="SUPFAM" id="SSF50978">
    <property type="entry name" value="WD40 repeat-like"/>
    <property type="match status" value="1"/>
</dbReference>
<dbReference type="InterPro" id="IPR045151">
    <property type="entry name" value="DCAF8"/>
</dbReference>
<organism evidence="4 5">
    <name type="scientific">Acropora cervicornis</name>
    <name type="common">Staghorn coral</name>
    <dbReference type="NCBI Taxonomy" id="6130"/>
    <lineage>
        <taxon>Eukaryota</taxon>
        <taxon>Metazoa</taxon>
        <taxon>Cnidaria</taxon>
        <taxon>Anthozoa</taxon>
        <taxon>Hexacorallia</taxon>
        <taxon>Scleractinia</taxon>
        <taxon>Astrocoeniina</taxon>
        <taxon>Acroporidae</taxon>
        <taxon>Acropora</taxon>
    </lineage>
</organism>
<dbReference type="AlphaFoldDB" id="A0AAD9Q411"/>
<evidence type="ECO:0000313" key="5">
    <source>
        <dbReference type="Proteomes" id="UP001249851"/>
    </source>
</evidence>
<dbReference type="GO" id="GO:0080008">
    <property type="term" value="C:Cul4-RING E3 ubiquitin ligase complex"/>
    <property type="evidence" value="ECO:0007669"/>
    <property type="project" value="TreeGrafter"/>
</dbReference>
<keyword evidence="1 3" id="KW-0853">WD repeat</keyword>
<keyword evidence="5" id="KW-1185">Reference proteome</keyword>
<dbReference type="PRINTS" id="PR00320">
    <property type="entry name" value="GPROTEINBRPT"/>
</dbReference>
<feature type="repeat" description="WD" evidence="3">
    <location>
        <begin position="54"/>
        <end position="89"/>
    </location>
</feature>
<dbReference type="InterPro" id="IPR020472">
    <property type="entry name" value="WD40_PAC1"/>
</dbReference>
<gene>
    <name evidence="4" type="ORF">P5673_024493</name>
</gene>
<proteinExistence type="predicted"/>
<evidence type="ECO:0000313" key="4">
    <source>
        <dbReference type="EMBL" id="KAK2554139.1"/>
    </source>
</evidence>
<feature type="repeat" description="WD" evidence="3">
    <location>
        <begin position="114"/>
        <end position="156"/>
    </location>
</feature>
<evidence type="ECO:0000256" key="1">
    <source>
        <dbReference type="ARBA" id="ARBA00022574"/>
    </source>
</evidence>
<dbReference type="InterPro" id="IPR019775">
    <property type="entry name" value="WD40_repeat_CS"/>
</dbReference>
<dbReference type="PANTHER" id="PTHR15574">
    <property type="entry name" value="WD REPEAT DOMAIN-CONTAINING FAMILY"/>
    <property type="match status" value="1"/>
</dbReference>
<reference evidence="4" key="1">
    <citation type="journal article" date="2023" name="G3 (Bethesda)">
        <title>Whole genome assembly and annotation of the endangered Caribbean coral Acropora cervicornis.</title>
        <authorList>
            <person name="Selwyn J.D."/>
            <person name="Vollmer S.V."/>
        </authorList>
    </citation>
    <scope>NUCLEOTIDE SEQUENCE</scope>
    <source>
        <strain evidence="4">K2</strain>
    </source>
</reference>
<accession>A0AAD9Q411</accession>
<dbReference type="Gene3D" id="2.130.10.10">
    <property type="entry name" value="YVTN repeat-like/Quinoprotein amine dehydrogenase"/>
    <property type="match status" value="1"/>
</dbReference>
<dbReference type="PROSITE" id="PS50082">
    <property type="entry name" value="WD_REPEATS_2"/>
    <property type="match status" value="2"/>
</dbReference>
<dbReference type="InterPro" id="IPR015943">
    <property type="entry name" value="WD40/YVTN_repeat-like_dom_sf"/>
</dbReference>
<reference evidence="4" key="2">
    <citation type="journal article" date="2023" name="Science">
        <title>Genomic signatures of disease resistance in endangered staghorn corals.</title>
        <authorList>
            <person name="Vollmer S.V."/>
            <person name="Selwyn J.D."/>
            <person name="Despard B.A."/>
            <person name="Roesel C.L."/>
        </authorList>
    </citation>
    <scope>NUCLEOTIDE SEQUENCE</scope>
    <source>
        <strain evidence="4">K2</strain>
    </source>
</reference>
<dbReference type="EMBL" id="JARQWQ010000072">
    <property type="protein sequence ID" value="KAK2554139.1"/>
    <property type="molecule type" value="Genomic_DNA"/>
</dbReference>
<evidence type="ECO:0000256" key="3">
    <source>
        <dbReference type="PROSITE-ProRule" id="PRU00221"/>
    </source>
</evidence>